<reference evidence="1 2" key="2">
    <citation type="journal article" date="2019" name="G3 (Bethesda)">
        <title>Hybrid Assembly of the Genome of the Entomopathogenic Nematode Steinernema carpocapsae Identifies the X-Chromosome.</title>
        <authorList>
            <person name="Serra L."/>
            <person name="Macchietto M."/>
            <person name="Macias-Munoz A."/>
            <person name="McGill C.J."/>
            <person name="Rodriguez I.M."/>
            <person name="Rodriguez B."/>
            <person name="Murad R."/>
            <person name="Mortazavi A."/>
        </authorList>
    </citation>
    <scope>NUCLEOTIDE SEQUENCE [LARGE SCALE GENOMIC DNA]</scope>
    <source>
        <strain evidence="1 2">ALL</strain>
    </source>
</reference>
<proteinExistence type="predicted"/>
<dbReference type="EMBL" id="AZBU02000002">
    <property type="protein sequence ID" value="TKR93832.1"/>
    <property type="molecule type" value="Genomic_DNA"/>
</dbReference>
<name>A0A4U5PBW2_STECR</name>
<evidence type="ECO:0000313" key="1">
    <source>
        <dbReference type="EMBL" id="TKR93832.1"/>
    </source>
</evidence>
<accession>A0A4U5PBW2</accession>
<dbReference type="AlphaFoldDB" id="A0A4U5PBW2"/>
<comment type="caution">
    <text evidence="1">The sequence shown here is derived from an EMBL/GenBank/DDBJ whole genome shotgun (WGS) entry which is preliminary data.</text>
</comment>
<reference evidence="1 2" key="1">
    <citation type="journal article" date="2015" name="Genome Biol.">
        <title>Comparative genomics of Steinernema reveals deeply conserved gene regulatory networks.</title>
        <authorList>
            <person name="Dillman A.R."/>
            <person name="Macchietto M."/>
            <person name="Porter C.F."/>
            <person name="Rogers A."/>
            <person name="Williams B."/>
            <person name="Antoshechkin I."/>
            <person name="Lee M.M."/>
            <person name="Goodwin Z."/>
            <person name="Lu X."/>
            <person name="Lewis E.E."/>
            <person name="Goodrich-Blair H."/>
            <person name="Stock S.P."/>
            <person name="Adams B.J."/>
            <person name="Sternberg P.W."/>
            <person name="Mortazavi A."/>
        </authorList>
    </citation>
    <scope>NUCLEOTIDE SEQUENCE [LARGE SCALE GENOMIC DNA]</scope>
    <source>
        <strain evidence="1 2">ALL</strain>
    </source>
</reference>
<gene>
    <name evidence="1" type="ORF">L596_008212</name>
</gene>
<dbReference type="Proteomes" id="UP000298663">
    <property type="component" value="Unassembled WGS sequence"/>
</dbReference>
<protein>
    <submittedName>
        <fullName evidence="1">Uncharacterized protein</fullName>
    </submittedName>
</protein>
<evidence type="ECO:0000313" key="2">
    <source>
        <dbReference type="Proteomes" id="UP000298663"/>
    </source>
</evidence>
<sequence length="122" mass="13269">MKLAQRAISAETSCFTAAKRNADWGVVGSSFTAFQLRSWSLTPPINGLATASIDSIWRRIIRFVDRVITGFVVVQKYQHIGQVLAIKFPPIQYPSPKSQALRVETCPPSKLTSSAGFAGEGA</sequence>
<keyword evidence="2" id="KW-1185">Reference proteome</keyword>
<organism evidence="1 2">
    <name type="scientific">Steinernema carpocapsae</name>
    <name type="common">Entomopathogenic nematode</name>
    <dbReference type="NCBI Taxonomy" id="34508"/>
    <lineage>
        <taxon>Eukaryota</taxon>
        <taxon>Metazoa</taxon>
        <taxon>Ecdysozoa</taxon>
        <taxon>Nematoda</taxon>
        <taxon>Chromadorea</taxon>
        <taxon>Rhabditida</taxon>
        <taxon>Tylenchina</taxon>
        <taxon>Panagrolaimomorpha</taxon>
        <taxon>Strongyloidoidea</taxon>
        <taxon>Steinernematidae</taxon>
        <taxon>Steinernema</taxon>
    </lineage>
</organism>